<dbReference type="RefSeq" id="WP_262309306.1">
    <property type="nucleotide sequence ID" value="NZ_CP106679.1"/>
</dbReference>
<name>A0ABY6CMX6_9BACT</name>
<dbReference type="EMBL" id="CP106679">
    <property type="protein sequence ID" value="UXP31867.1"/>
    <property type="molecule type" value="Genomic_DNA"/>
</dbReference>
<dbReference type="SUPFAM" id="SSF158446">
    <property type="entry name" value="IVS-encoded protein-like"/>
    <property type="match status" value="1"/>
</dbReference>
<dbReference type="Gene3D" id="1.20.1440.60">
    <property type="entry name" value="23S rRNA-intervening sequence"/>
    <property type="match status" value="1"/>
</dbReference>
<evidence type="ECO:0000313" key="2">
    <source>
        <dbReference type="Proteomes" id="UP001065174"/>
    </source>
</evidence>
<dbReference type="NCBIfam" id="TIGR02436">
    <property type="entry name" value="four helix bundle protein"/>
    <property type="match status" value="1"/>
</dbReference>
<dbReference type="PANTHER" id="PTHR38471">
    <property type="entry name" value="FOUR HELIX BUNDLE PROTEIN"/>
    <property type="match status" value="1"/>
</dbReference>
<organism evidence="1 2">
    <name type="scientific">Reichenbachiella agarivorans</name>
    <dbReference type="NCBI Taxonomy" id="2979464"/>
    <lineage>
        <taxon>Bacteria</taxon>
        <taxon>Pseudomonadati</taxon>
        <taxon>Bacteroidota</taxon>
        <taxon>Cytophagia</taxon>
        <taxon>Cytophagales</taxon>
        <taxon>Reichenbachiellaceae</taxon>
        <taxon>Reichenbachiella</taxon>
    </lineage>
</organism>
<keyword evidence="2" id="KW-1185">Reference proteome</keyword>
<dbReference type="CDD" id="cd16377">
    <property type="entry name" value="23S_rRNA_IVP_like"/>
    <property type="match status" value="1"/>
</dbReference>
<reference evidence="1" key="1">
    <citation type="submission" date="2022-09" db="EMBL/GenBank/DDBJ databases">
        <title>Comparative genomics and taxonomic characterization of three novel marine species of genus Reichenbachiella exhibiting antioxidant and polysaccharide degradation activities.</title>
        <authorList>
            <person name="Muhammad N."/>
            <person name="Lee Y.-J."/>
            <person name="Ko J."/>
            <person name="Kim S.-G."/>
        </authorList>
    </citation>
    <scope>NUCLEOTIDE SEQUENCE</scope>
    <source>
        <strain evidence="1">BKB1-1</strain>
    </source>
</reference>
<proteinExistence type="predicted"/>
<protein>
    <submittedName>
        <fullName evidence="1">Four helix bundle protein</fullName>
    </submittedName>
</protein>
<dbReference type="InterPro" id="IPR012657">
    <property type="entry name" value="23S_rRNA-intervening_sequence"/>
</dbReference>
<sequence length="103" mass="11931">MSTVKRFEDLDSWKEARVFVKSIYLFLESNHRIDRDTQSQLRRAALSIMNNIAEGFGRNGNKEFIRFLNIASASAAEVKSIMYVIQDLNYIQEDTVQKIPRTA</sequence>
<dbReference type="PANTHER" id="PTHR38471:SF2">
    <property type="entry name" value="FOUR HELIX BUNDLE PROTEIN"/>
    <property type="match status" value="1"/>
</dbReference>
<accession>A0ABY6CMX6</accession>
<gene>
    <name evidence="1" type="ORF">N6H18_16085</name>
</gene>
<dbReference type="Pfam" id="PF05635">
    <property type="entry name" value="23S_rRNA_IVP"/>
    <property type="match status" value="1"/>
</dbReference>
<evidence type="ECO:0000313" key="1">
    <source>
        <dbReference type="EMBL" id="UXP31867.1"/>
    </source>
</evidence>
<dbReference type="Proteomes" id="UP001065174">
    <property type="component" value="Chromosome"/>
</dbReference>
<dbReference type="InterPro" id="IPR036583">
    <property type="entry name" value="23S_rRNA_IVS_sf"/>
</dbReference>